<name>X0TC54_9ZZZZ</name>
<proteinExistence type="predicted"/>
<dbReference type="EMBL" id="BARS01011516">
    <property type="protein sequence ID" value="GAF90799.1"/>
    <property type="molecule type" value="Genomic_DNA"/>
</dbReference>
<protein>
    <submittedName>
        <fullName evidence="1">Uncharacterized protein</fullName>
    </submittedName>
</protein>
<reference evidence="1" key="1">
    <citation type="journal article" date="2014" name="Front. Microbiol.">
        <title>High frequency of phylogenetically diverse reductive dehalogenase-homologous genes in deep subseafloor sedimentary metagenomes.</title>
        <authorList>
            <person name="Kawai M."/>
            <person name="Futagami T."/>
            <person name="Toyoda A."/>
            <person name="Takaki Y."/>
            <person name="Nishi S."/>
            <person name="Hori S."/>
            <person name="Arai W."/>
            <person name="Tsubouchi T."/>
            <person name="Morono Y."/>
            <person name="Uchiyama I."/>
            <person name="Ito T."/>
            <person name="Fujiyama A."/>
            <person name="Inagaki F."/>
            <person name="Takami H."/>
        </authorList>
    </citation>
    <scope>NUCLEOTIDE SEQUENCE</scope>
    <source>
        <strain evidence="1">Expedition CK06-06</strain>
    </source>
</reference>
<sequence length="108" mass="12518">MTIILIPRERIEGLDTGTHNGYVVIKPDHRFYQMDYSHEELYEIEVHGGLTFADYAGSLLNDKMLKKHNVDKDDWVLGFDTAHYSDNSGLHDKAYVRDQAQKLHDQLV</sequence>
<dbReference type="AlphaFoldDB" id="X0TC54"/>
<evidence type="ECO:0000313" key="1">
    <source>
        <dbReference type="EMBL" id="GAF90799.1"/>
    </source>
</evidence>
<gene>
    <name evidence="1" type="ORF">S01H1_20919</name>
</gene>
<organism evidence="1">
    <name type="scientific">marine sediment metagenome</name>
    <dbReference type="NCBI Taxonomy" id="412755"/>
    <lineage>
        <taxon>unclassified sequences</taxon>
        <taxon>metagenomes</taxon>
        <taxon>ecological metagenomes</taxon>
    </lineage>
</organism>
<comment type="caution">
    <text evidence="1">The sequence shown here is derived from an EMBL/GenBank/DDBJ whole genome shotgun (WGS) entry which is preliminary data.</text>
</comment>
<accession>X0TC54</accession>